<dbReference type="InterPro" id="IPR001878">
    <property type="entry name" value="Znf_CCHC"/>
</dbReference>
<dbReference type="Gene3D" id="4.10.60.10">
    <property type="entry name" value="Zinc finger, CCHC-type"/>
    <property type="match status" value="1"/>
</dbReference>
<evidence type="ECO:0000313" key="2">
    <source>
        <dbReference type="EMBL" id="KAF9762947.1"/>
    </source>
</evidence>
<dbReference type="GO" id="GO:0008270">
    <property type="term" value="F:zinc ion binding"/>
    <property type="evidence" value="ECO:0007669"/>
    <property type="project" value="InterPro"/>
</dbReference>
<protein>
    <submittedName>
        <fullName evidence="2">Protein AIR2</fullName>
    </submittedName>
</protein>
<gene>
    <name evidence="2" type="primary">AIR2</name>
    <name evidence="2" type="ORF">NGRA_1634</name>
</gene>
<feature type="domain" description="CCHC-type" evidence="1">
    <location>
        <begin position="102"/>
        <end position="116"/>
    </location>
</feature>
<name>A0A9P6GZN4_9MICR</name>
<organism evidence="2 3">
    <name type="scientific">Nosema granulosis</name>
    <dbReference type="NCBI Taxonomy" id="83296"/>
    <lineage>
        <taxon>Eukaryota</taxon>
        <taxon>Fungi</taxon>
        <taxon>Fungi incertae sedis</taxon>
        <taxon>Microsporidia</taxon>
        <taxon>Nosematidae</taxon>
        <taxon>Nosema</taxon>
    </lineage>
</organism>
<dbReference type="AlphaFoldDB" id="A0A9P6GZN4"/>
<proteinExistence type="predicted"/>
<keyword evidence="3" id="KW-1185">Reference proteome</keyword>
<dbReference type="GO" id="GO:0003676">
    <property type="term" value="F:nucleic acid binding"/>
    <property type="evidence" value="ECO:0007669"/>
    <property type="project" value="InterPro"/>
</dbReference>
<feature type="domain" description="CCHC-type" evidence="1">
    <location>
        <begin position="135"/>
        <end position="151"/>
    </location>
</feature>
<dbReference type="Proteomes" id="UP000740883">
    <property type="component" value="Unassembled WGS sequence"/>
</dbReference>
<dbReference type="SMART" id="SM00343">
    <property type="entry name" value="ZnF_C2HC"/>
    <property type="match status" value="3"/>
</dbReference>
<comment type="caution">
    <text evidence="2">The sequence shown here is derived from an EMBL/GenBank/DDBJ whole genome shotgun (WGS) entry which is preliminary data.</text>
</comment>
<sequence length="183" mass="21649">MKCFKKNKNSKFISIETQNSTENEESKENRYNSFDNMLKRSKFVENVVQDRTFYEHGVCVYCLNYHNGKKCELPLCRWCNDIGHSSSKCKRLADPDRITLCKCFKNTFHSVNDCPQSWRRYKLNREIDLSNILKSCSNCSSPKHFTNDCVKEQNKFSLFNSEYLQDMSNTLNEGFKKKKGRNR</sequence>
<reference evidence="2 3" key="1">
    <citation type="journal article" date="2020" name="Genome Biol. Evol.">
        <title>Comparative genomics of strictly vertically transmitted, feminizing microsporidia endosymbionts of amphipod crustaceans.</title>
        <authorList>
            <person name="Cormier A."/>
            <person name="Chebbi M.A."/>
            <person name="Giraud I."/>
            <person name="Wattier R."/>
            <person name="Teixeira M."/>
            <person name="Gilbert C."/>
            <person name="Rigaud T."/>
            <person name="Cordaux R."/>
        </authorList>
    </citation>
    <scope>NUCLEOTIDE SEQUENCE [LARGE SCALE GENOMIC DNA]</scope>
    <source>
        <strain evidence="2 3">Ou3-Ou53</strain>
    </source>
</reference>
<feature type="domain" description="CCHC-type" evidence="1">
    <location>
        <begin position="75"/>
        <end position="91"/>
    </location>
</feature>
<dbReference type="OrthoDB" id="3863715at2759"/>
<evidence type="ECO:0000259" key="1">
    <source>
        <dbReference type="SMART" id="SM00343"/>
    </source>
</evidence>
<dbReference type="EMBL" id="SBJO01000117">
    <property type="protein sequence ID" value="KAF9762947.1"/>
    <property type="molecule type" value="Genomic_DNA"/>
</dbReference>
<accession>A0A9P6GZN4</accession>
<evidence type="ECO:0000313" key="3">
    <source>
        <dbReference type="Proteomes" id="UP000740883"/>
    </source>
</evidence>